<evidence type="ECO:0000259" key="4">
    <source>
        <dbReference type="Pfam" id="PF16754"/>
    </source>
</evidence>
<dbReference type="Proteomes" id="UP001156614">
    <property type="component" value="Unassembled WGS sequence"/>
</dbReference>
<sequence length="435" mass="46170">MDHLIGGGAQQSHNFVGPHHSDHFSMGSHMGITNAQSDIHLRTAGLENAHTQGALASKAVIIDNLYKRSSTEIASILLSTVDHQPKALHQPQLHLKSSPQNLPYIENNTHLGFSTTQSTLNIENTNESILSNAPVATVYSSVEAGAPEHVIVTGSPNPINNGSINPASVPIDQTGGLGATAIALDWLVKNRQEIAKEIFGTSDLTDEQMKTALDIINQNKYSGQPNAATSTLDDVVRGLELRKEALPIVDNVFLKAREGYSSNGYVPKDAAGKPSSNSGVTIGVGLDLGNKTVTSLQKMGISDSIISALSPYLGLKGQDAQSALDSAPLSLSSTDADAASIAAEKSFAQAVQGAYNSATGGNFNELPIETKTAIDDINYQYGDLAKATPNFWSEITSGNWSQAVSELRNFDDAYPTRRNAEADLIQQDINLGLLK</sequence>
<feature type="region of interest" description="Disordered" evidence="3">
    <location>
        <begin position="1"/>
        <end position="20"/>
    </location>
</feature>
<dbReference type="GO" id="GO:0031640">
    <property type="term" value="P:killing of cells of another organism"/>
    <property type="evidence" value="ECO:0007669"/>
    <property type="project" value="UniProtKB-KW"/>
</dbReference>
<evidence type="ECO:0000313" key="6">
    <source>
        <dbReference type="Proteomes" id="UP001156614"/>
    </source>
</evidence>
<dbReference type="GO" id="GO:0003796">
    <property type="term" value="F:lysozyme activity"/>
    <property type="evidence" value="ECO:0007669"/>
    <property type="project" value="InterPro"/>
</dbReference>
<reference evidence="6" key="1">
    <citation type="journal article" date="2019" name="Int. J. Syst. Evol. Microbiol.">
        <title>The Global Catalogue of Microorganisms (GCM) 10K type strain sequencing project: providing services to taxonomists for standard genome sequencing and annotation.</title>
        <authorList>
            <consortium name="The Broad Institute Genomics Platform"/>
            <consortium name="The Broad Institute Genome Sequencing Center for Infectious Disease"/>
            <person name="Wu L."/>
            <person name="Ma J."/>
        </authorList>
    </citation>
    <scope>NUCLEOTIDE SEQUENCE [LARGE SCALE GENOMIC DNA]</scope>
    <source>
        <strain evidence="6">NBRC 3267</strain>
    </source>
</reference>
<protein>
    <recommendedName>
        <fullName evidence="4">Pesticin C-terminal domain-containing protein</fullName>
    </recommendedName>
</protein>
<proteinExistence type="predicted"/>
<dbReference type="SUPFAM" id="SSF53955">
    <property type="entry name" value="Lysozyme-like"/>
    <property type="match status" value="1"/>
</dbReference>
<accession>A0AAV5NK21</accession>
<dbReference type="InterPro" id="IPR031922">
    <property type="entry name" value="Pesticin_C"/>
</dbReference>
<dbReference type="GO" id="GO:0042742">
    <property type="term" value="P:defense response to bacterium"/>
    <property type="evidence" value="ECO:0007669"/>
    <property type="project" value="UniProtKB-KW"/>
</dbReference>
<evidence type="ECO:0000256" key="1">
    <source>
        <dbReference type="ARBA" id="ARBA00022529"/>
    </source>
</evidence>
<evidence type="ECO:0000256" key="2">
    <source>
        <dbReference type="ARBA" id="ARBA00022638"/>
    </source>
</evidence>
<dbReference type="InterPro" id="IPR023347">
    <property type="entry name" value="Lysozyme_dom_sf"/>
</dbReference>
<evidence type="ECO:0000313" key="5">
    <source>
        <dbReference type="EMBL" id="GLQ64365.1"/>
    </source>
</evidence>
<dbReference type="Gene3D" id="1.10.530.40">
    <property type="match status" value="1"/>
</dbReference>
<dbReference type="EMBL" id="BSNU01000018">
    <property type="protein sequence ID" value="GLQ64365.1"/>
    <property type="molecule type" value="Genomic_DNA"/>
</dbReference>
<organism evidence="5 6">
    <name type="scientific">Gluconobacter cerinus</name>
    <dbReference type="NCBI Taxonomy" id="38307"/>
    <lineage>
        <taxon>Bacteria</taxon>
        <taxon>Pseudomonadati</taxon>
        <taxon>Pseudomonadota</taxon>
        <taxon>Alphaproteobacteria</taxon>
        <taxon>Acetobacterales</taxon>
        <taxon>Acetobacteraceae</taxon>
        <taxon>Gluconobacter</taxon>
    </lineage>
</organism>
<keyword evidence="1" id="KW-0929">Antimicrobial</keyword>
<dbReference type="Pfam" id="PF16754">
    <property type="entry name" value="Pesticin"/>
    <property type="match status" value="1"/>
</dbReference>
<dbReference type="AlphaFoldDB" id="A0AAV5NK21"/>
<comment type="caution">
    <text evidence="5">The sequence shown here is derived from an EMBL/GenBank/DDBJ whole genome shotgun (WGS) entry which is preliminary data.</text>
</comment>
<name>A0AAV5NK21_9PROT</name>
<dbReference type="RefSeq" id="WP_099213690.1">
    <property type="nucleotide sequence ID" value="NZ_BEWM01000032.1"/>
</dbReference>
<keyword evidence="2" id="KW-0081">Bacteriolytic enzyme</keyword>
<evidence type="ECO:0000256" key="3">
    <source>
        <dbReference type="SAM" id="MobiDB-lite"/>
    </source>
</evidence>
<gene>
    <name evidence="5" type="ORF">GCM10007867_32130</name>
</gene>
<dbReference type="InterPro" id="IPR023346">
    <property type="entry name" value="Lysozyme-like_dom_sf"/>
</dbReference>
<keyword evidence="6" id="KW-1185">Reference proteome</keyword>
<dbReference type="CDD" id="cd16902">
    <property type="entry name" value="pesticin_lyz"/>
    <property type="match status" value="1"/>
</dbReference>
<feature type="domain" description="Pesticin C-terminal" evidence="4">
    <location>
        <begin position="249"/>
        <end position="400"/>
    </location>
</feature>